<dbReference type="HOGENOM" id="CLU_035918_3_1_1"/>
<dbReference type="AlphaFoldDB" id="A0A0C9WXX5"/>
<sequence length="363" mass="40801">MSSAINNNHTQRHLIMNRSNRTPKSTVDALQQGPRKKPRTTDPLVHHGRHFGRTIHALCNVHALIEQGIGRMLRLSENPDEIFTLQERREHEVFLALLRAVPGFEDRLMSCSDEEVNSMAGMLQKGASSARSDNTKTLKSAIIDWLTPPGEALIPPIARNMKVDRGYHHEKTGSLLCPAGVDWSDPEIKQKLRTGEFTVRGDQWPIFLWSGYKYDEDQPWRGLLQSDILVKSFKHIFTSPSSVEKEAKATRSGNARLHGMTSVTPASVAYIATQARFALSSSPVFTRSDKVTDSKLFYNSILDLLEDPDECTEVDDLISWWNRQIFPNYAASSRPVSKNSALAKIKAKRAVEKRALGDQNLNT</sequence>
<evidence type="ECO:0000256" key="1">
    <source>
        <dbReference type="SAM" id="MobiDB-lite"/>
    </source>
</evidence>
<reference evidence="3" key="2">
    <citation type="submission" date="2015-01" db="EMBL/GenBank/DDBJ databases">
        <title>Evolutionary Origins and Diversification of the Mycorrhizal Mutualists.</title>
        <authorList>
            <consortium name="DOE Joint Genome Institute"/>
            <consortium name="Mycorrhizal Genomics Consortium"/>
            <person name="Kohler A."/>
            <person name="Kuo A."/>
            <person name="Nagy L.G."/>
            <person name="Floudas D."/>
            <person name="Copeland A."/>
            <person name="Barry K.W."/>
            <person name="Cichocki N."/>
            <person name="Veneault-Fourrey C."/>
            <person name="LaButti K."/>
            <person name="Lindquist E.A."/>
            <person name="Lipzen A."/>
            <person name="Lundell T."/>
            <person name="Morin E."/>
            <person name="Murat C."/>
            <person name="Riley R."/>
            <person name="Ohm R."/>
            <person name="Sun H."/>
            <person name="Tunlid A."/>
            <person name="Henrissat B."/>
            <person name="Grigoriev I.V."/>
            <person name="Hibbett D.S."/>
            <person name="Martin F."/>
        </authorList>
    </citation>
    <scope>NUCLEOTIDE SEQUENCE [LARGE SCALE GENOMIC DNA]</scope>
    <source>
        <strain evidence="3">LaAM-08-1</strain>
    </source>
</reference>
<feature type="compositionally biased region" description="Polar residues" evidence="1">
    <location>
        <begin position="17"/>
        <end position="29"/>
    </location>
</feature>
<dbReference type="EMBL" id="KN838825">
    <property type="protein sequence ID" value="KIJ93778.1"/>
    <property type="molecule type" value="Genomic_DNA"/>
</dbReference>
<reference evidence="2 3" key="1">
    <citation type="submission" date="2014-04" db="EMBL/GenBank/DDBJ databases">
        <authorList>
            <consortium name="DOE Joint Genome Institute"/>
            <person name="Kuo A."/>
            <person name="Kohler A."/>
            <person name="Nagy L.G."/>
            <person name="Floudas D."/>
            <person name="Copeland A."/>
            <person name="Barry K.W."/>
            <person name="Cichocki N."/>
            <person name="Veneault-Fourrey C."/>
            <person name="LaButti K."/>
            <person name="Lindquist E.A."/>
            <person name="Lipzen A."/>
            <person name="Lundell T."/>
            <person name="Morin E."/>
            <person name="Murat C."/>
            <person name="Sun H."/>
            <person name="Tunlid A."/>
            <person name="Henrissat B."/>
            <person name="Grigoriev I.V."/>
            <person name="Hibbett D.S."/>
            <person name="Martin F."/>
            <person name="Nordberg H.P."/>
            <person name="Cantor M.N."/>
            <person name="Hua S.X."/>
        </authorList>
    </citation>
    <scope>NUCLEOTIDE SEQUENCE [LARGE SCALE GENOMIC DNA]</scope>
    <source>
        <strain evidence="2 3">LaAM-08-1</strain>
    </source>
</reference>
<dbReference type="Pfam" id="PF20414">
    <property type="entry name" value="DUF6698"/>
    <property type="match status" value="1"/>
</dbReference>
<evidence type="ECO:0000313" key="2">
    <source>
        <dbReference type="EMBL" id="KIJ93778.1"/>
    </source>
</evidence>
<dbReference type="STRING" id="1095629.A0A0C9WXX5"/>
<dbReference type="OrthoDB" id="3160134at2759"/>
<evidence type="ECO:0000313" key="3">
    <source>
        <dbReference type="Proteomes" id="UP000054477"/>
    </source>
</evidence>
<gene>
    <name evidence="2" type="ORF">K443DRAFT_643738</name>
</gene>
<accession>A0A0C9WXX5</accession>
<feature type="region of interest" description="Disordered" evidence="1">
    <location>
        <begin position="1"/>
        <end position="47"/>
    </location>
</feature>
<keyword evidence="3" id="KW-1185">Reference proteome</keyword>
<protein>
    <submittedName>
        <fullName evidence="2">Uncharacterized protein</fullName>
    </submittedName>
</protein>
<proteinExistence type="predicted"/>
<dbReference type="InterPro" id="IPR046521">
    <property type="entry name" value="DUF6698"/>
</dbReference>
<dbReference type="Proteomes" id="UP000054477">
    <property type="component" value="Unassembled WGS sequence"/>
</dbReference>
<organism evidence="2 3">
    <name type="scientific">Laccaria amethystina LaAM-08-1</name>
    <dbReference type="NCBI Taxonomy" id="1095629"/>
    <lineage>
        <taxon>Eukaryota</taxon>
        <taxon>Fungi</taxon>
        <taxon>Dikarya</taxon>
        <taxon>Basidiomycota</taxon>
        <taxon>Agaricomycotina</taxon>
        <taxon>Agaricomycetes</taxon>
        <taxon>Agaricomycetidae</taxon>
        <taxon>Agaricales</taxon>
        <taxon>Agaricineae</taxon>
        <taxon>Hydnangiaceae</taxon>
        <taxon>Laccaria</taxon>
    </lineage>
</organism>
<name>A0A0C9WXX5_9AGAR</name>